<protein>
    <submittedName>
        <fullName evidence="1">Uncharacterized protein</fullName>
    </submittedName>
</protein>
<dbReference type="EMBL" id="KV419409">
    <property type="protein sequence ID" value="KZS92789.1"/>
    <property type="molecule type" value="Genomic_DNA"/>
</dbReference>
<gene>
    <name evidence="1" type="ORF">SISNIDRAFT_109080</name>
</gene>
<proteinExistence type="predicted"/>
<accession>A0A164TZY1</accession>
<keyword evidence="2" id="KW-1185">Reference proteome</keyword>
<evidence type="ECO:0000313" key="1">
    <source>
        <dbReference type="EMBL" id="KZS92789.1"/>
    </source>
</evidence>
<dbReference type="AlphaFoldDB" id="A0A164TZY1"/>
<name>A0A164TZY1_9AGAM</name>
<dbReference type="Proteomes" id="UP000076722">
    <property type="component" value="Unassembled WGS sequence"/>
</dbReference>
<evidence type="ECO:0000313" key="2">
    <source>
        <dbReference type="Proteomes" id="UP000076722"/>
    </source>
</evidence>
<reference evidence="1 2" key="1">
    <citation type="journal article" date="2016" name="Mol. Biol. Evol.">
        <title>Comparative Genomics of Early-Diverging Mushroom-Forming Fungi Provides Insights into the Origins of Lignocellulose Decay Capabilities.</title>
        <authorList>
            <person name="Nagy L.G."/>
            <person name="Riley R."/>
            <person name="Tritt A."/>
            <person name="Adam C."/>
            <person name="Daum C."/>
            <person name="Floudas D."/>
            <person name="Sun H."/>
            <person name="Yadav J.S."/>
            <person name="Pangilinan J."/>
            <person name="Larsson K.H."/>
            <person name="Matsuura K."/>
            <person name="Barry K."/>
            <person name="Labutti K."/>
            <person name="Kuo R."/>
            <person name="Ohm R.A."/>
            <person name="Bhattacharya S.S."/>
            <person name="Shirouzu T."/>
            <person name="Yoshinaga Y."/>
            <person name="Martin F.M."/>
            <person name="Grigoriev I.V."/>
            <person name="Hibbett D.S."/>
        </authorList>
    </citation>
    <scope>NUCLEOTIDE SEQUENCE [LARGE SCALE GENOMIC DNA]</scope>
    <source>
        <strain evidence="1 2">HHB9708</strain>
    </source>
</reference>
<organism evidence="1 2">
    <name type="scientific">Sistotremastrum niveocremeum HHB9708</name>
    <dbReference type="NCBI Taxonomy" id="1314777"/>
    <lineage>
        <taxon>Eukaryota</taxon>
        <taxon>Fungi</taxon>
        <taxon>Dikarya</taxon>
        <taxon>Basidiomycota</taxon>
        <taxon>Agaricomycotina</taxon>
        <taxon>Agaricomycetes</taxon>
        <taxon>Sistotremastrales</taxon>
        <taxon>Sistotremastraceae</taxon>
        <taxon>Sertulicium</taxon>
        <taxon>Sertulicium niveocremeum</taxon>
    </lineage>
</organism>
<sequence length="138" mass="15490">MRVRNPMILRVLSRRRFGSGEQPERSHVRASRVLNVLKILGATSQFFYATLALRWMMHTIYLRIVCAGLGARSSWCSPVCELVSSLETADGCFPVRSKLHVGNILQATMKNGVLHRKPSFQLPISPFCLSGCIMIDLD</sequence>